<organism evidence="1 2">
    <name type="scientific">Candidatus Termititenax spirochaetophilus</name>
    <dbReference type="NCBI Taxonomy" id="2218522"/>
    <lineage>
        <taxon>Bacteria</taxon>
        <taxon>Bacillati</taxon>
        <taxon>Candidatus Margulisiibacteriota</taxon>
        <taxon>Candidatus Termititenacia</taxon>
        <taxon>Candidatus Termititenacales</taxon>
        <taxon>Candidatus Termititenacaceae</taxon>
        <taxon>Candidatus Termititenax</taxon>
    </lineage>
</organism>
<reference evidence="1 2" key="1">
    <citation type="journal article" date="2019" name="ISME J.">
        <title>Genome analyses of uncultured TG2/ZB3 bacteria in 'Margulisbacteria' specifically attached to ectosymbiotic spirochetes of protists in the termite gut.</title>
        <authorList>
            <person name="Utami Y.D."/>
            <person name="Kuwahara H."/>
            <person name="Igai K."/>
            <person name="Murakami T."/>
            <person name="Sugaya K."/>
            <person name="Morikawa T."/>
            <person name="Nagura Y."/>
            <person name="Yuki M."/>
            <person name="Deevong P."/>
            <person name="Inoue T."/>
            <person name="Kihara K."/>
            <person name="Lo N."/>
            <person name="Yamada A."/>
            <person name="Ohkuma M."/>
            <person name="Hongoh Y."/>
        </authorList>
    </citation>
    <scope>NUCLEOTIDE SEQUENCE [LARGE SCALE GENOMIC DNA]</scope>
    <source>
        <strain evidence="1">HsPyr-01</strain>
    </source>
</reference>
<dbReference type="AlphaFoldDB" id="A0A388T6K9"/>
<sequence length="518" mass="59237">MQVGAKQFYEISGRDFIIDKSAQDDGEAEFYQRHQAADINGDGLRYEEYLDYLQTISPPLVITAIPKDTESKNVENTEPQFFYDFINYAEDYTKSLRYFDSAVIDADFPKLKAANFFIPADNGQYLALEGWSSSEQGLSAELARYNKQVNKYDKLLRDIFRNTLAAGGAELRNNEKLMLAAVKFDERSLRLLGDDLRGNPDFILKLLDLLPLRMDVTYYETIPNKELRCDADFFLRFAQEYPYIIYDSSFMSSIYRGYLGAPGENIPLLKIILENADGFFEYNDEDRLAHGAEAAALIPRLADLNINYWERFHTLEVMQAIYQDRLAVENPTAKPVVLVLYNKSDYNDAFQKNQFEDLLARGYAVFYYEVTTDTELFSRIKEVGAHNKIDLLIVGGHGQRERTLFGNYGSTAAADIEEAGGFIPDEDSLDLTDIEKTETLEQYMKPNASVSLESCETGEGESGEDNMANFIYKLFNKKVHVFAPTDSTFARPYRYDDNNKLIDIEYESGKTYHIAPEE</sequence>
<name>A0A388T6K9_9BACT</name>
<keyword evidence="2" id="KW-1185">Reference proteome</keyword>
<comment type="caution">
    <text evidence="1">The sequence shown here is derived from an EMBL/GenBank/DDBJ whole genome shotgun (WGS) entry which is preliminary data.</text>
</comment>
<evidence type="ECO:0000313" key="1">
    <source>
        <dbReference type="EMBL" id="GBR72302.1"/>
    </source>
</evidence>
<dbReference type="EMBL" id="BGZM01000003">
    <property type="protein sequence ID" value="GBR72302.1"/>
    <property type="molecule type" value="Genomic_DNA"/>
</dbReference>
<accession>A0A388T6K9</accession>
<proteinExistence type="predicted"/>
<gene>
    <name evidence="1" type="ORF">HP1_042</name>
</gene>
<evidence type="ECO:0000313" key="2">
    <source>
        <dbReference type="Proteomes" id="UP000276170"/>
    </source>
</evidence>
<dbReference type="Proteomes" id="UP000276170">
    <property type="component" value="Unassembled WGS sequence"/>
</dbReference>
<protein>
    <submittedName>
        <fullName evidence="1">Uncharacterized protein</fullName>
    </submittedName>
</protein>